<dbReference type="InParanoid" id="A0A251U0T4"/>
<sequence length="59" mass="6794">MPETFGQVHGIGKSGSSVVRDVGMDPKMKKAIIDDLDFFFWERKEFYKQGVPVVWSAWD</sequence>
<accession>A0A251U0T4</accession>
<proteinExistence type="predicted"/>
<dbReference type="EMBL" id="CM007898">
    <property type="protein sequence ID" value="OTG15861.1"/>
    <property type="molecule type" value="Genomic_DNA"/>
</dbReference>
<evidence type="ECO:0000313" key="1">
    <source>
        <dbReference type="EMBL" id="OTG15861.1"/>
    </source>
</evidence>
<organism evidence="1 2">
    <name type="scientific">Helianthus annuus</name>
    <name type="common">Common sunflower</name>
    <dbReference type="NCBI Taxonomy" id="4232"/>
    <lineage>
        <taxon>Eukaryota</taxon>
        <taxon>Viridiplantae</taxon>
        <taxon>Streptophyta</taxon>
        <taxon>Embryophyta</taxon>
        <taxon>Tracheophyta</taxon>
        <taxon>Spermatophyta</taxon>
        <taxon>Magnoliopsida</taxon>
        <taxon>eudicotyledons</taxon>
        <taxon>Gunneridae</taxon>
        <taxon>Pentapetalae</taxon>
        <taxon>asterids</taxon>
        <taxon>campanulids</taxon>
        <taxon>Asterales</taxon>
        <taxon>Asteraceae</taxon>
        <taxon>Asteroideae</taxon>
        <taxon>Heliantheae alliance</taxon>
        <taxon>Heliantheae</taxon>
        <taxon>Helianthus</taxon>
    </lineage>
</organism>
<dbReference type="AlphaFoldDB" id="A0A251U0T4"/>
<name>A0A251U0T4_HELAN</name>
<reference evidence="2" key="1">
    <citation type="journal article" date="2017" name="Nature">
        <title>The sunflower genome provides insights into oil metabolism, flowering and Asterid evolution.</title>
        <authorList>
            <person name="Badouin H."/>
            <person name="Gouzy J."/>
            <person name="Grassa C.J."/>
            <person name="Murat F."/>
            <person name="Staton S.E."/>
            <person name="Cottret L."/>
            <person name="Lelandais-Briere C."/>
            <person name="Owens G.L."/>
            <person name="Carrere S."/>
            <person name="Mayjonade B."/>
            <person name="Legrand L."/>
            <person name="Gill N."/>
            <person name="Kane N.C."/>
            <person name="Bowers J.E."/>
            <person name="Hubner S."/>
            <person name="Bellec A."/>
            <person name="Berard A."/>
            <person name="Berges H."/>
            <person name="Blanchet N."/>
            <person name="Boniface M.C."/>
            <person name="Brunel D."/>
            <person name="Catrice O."/>
            <person name="Chaidir N."/>
            <person name="Claudel C."/>
            <person name="Donnadieu C."/>
            <person name="Faraut T."/>
            <person name="Fievet G."/>
            <person name="Helmstetter N."/>
            <person name="King M."/>
            <person name="Knapp S.J."/>
            <person name="Lai Z."/>
            <person name="Le Paslier M.C."/>
            <person name="Lippi Y."/>
            <person name="Lorenzon L."/>
            <person name="Mandel J.R."/>
            <person name="Marage G."/>
            <person name="Marchand G."/>
            <person name="Marquand E."/>
            <person name="Bret-Mestries E."/>
            <person name="Morien E."/>
            <person name="Nambeesan S."/>
            <person name="Nguyen T."/>
            <person name="Pegot-Espagnet P."/>
            <person name="Pouilly N."/>
            <person name="Raftis F."/>
            <person name="Sallet E."/>
            <person name="Schiex T."/>
            <person name="Thomas J."/>
            <person name="Vandecasteele C."/>
            <person name="Vares D."/>
            <person name="Vear F."/>
            <person name="Vautrin S."/>
            <person name="Crespi M."/>
            <person name="Mangin B."/>
            <person name="Burke J.M."/>
            <person name="Salse J."/>
            <person name="Munos S."/>
            <person name="Vincourt P."/>
            <person name="Rieseberg L.H."/>
            <person name="Langlade N.B."/>
        </authorList>
    </citation>
    <scope>NUCLEOTIDE SEQUENCE [LARGE SCALE GENOMIC DNA]</scope>
    <source>
        <strain evidence="2">cv. SF193</strain>
    </source>
</reference>
<evidence type="ECO:0000313" key="2">
    <source>
        <dbReference type="Proteomes" id="UP000215914"/>
    </source>
</evidence>
<keyword evidence="2" id="KW-1185">Reference proteome</keyword>
<dbReference type="Proteomes" id="UP000215914">
    <property type="component" value="Chromosome 9"/>
</dbReference>
<protein>
    <submittedName>
        <fullName evidence="1">Uncharacterized protein</fullName>
    </submittedName>
</protein>
<gene>
    <name evidence="1" type="ORF">HannXRQ_Chr09g0265041</name>
</gene>